<dbReference type="NCBIfam" id="TIGR04111">
    <property type="entry name" value="BcepMu_gp16"/>
    <property type="match status" value="1"/>
</dbReference>
<dbReference type="OrthoDB" id="5679056at2"/>
<protein>
    <submittedName>
        <fullName evidence="1">Gp16 family phage-associated protein</fullName>
    </submittedName>
</protein>
<name>A0A318K8X7_9NEIS</name>
<keyword evidence="2" id="KW-1185">Reference proteome</keyword>
<sequence length="84" mass="9313">MKTPEQVREEFDRQGISIRNWAKFHGYTAALVYQVLKGNKPCRIGMSHEIAVRLGLKDGVVSDPQKLTNTLSAESPEKAEAITG</sequence>
<gene>
    <name evidence="1" type="ORF">DFR38_101189</name>
</gene>
<evidence type="ECO:0000313" key="2">
    <source>
        <dbReference type="Proteomes" id="UP000248395"/>
    </source>
</evidence>
<dbReference type="AlphaFoldDB" id="A0A318K8X7"/>
<dbReference type="InterPro" id="IPR026365">
    <property type="entry name" value="BcepMu_gp16"/>
</dbReference>
<organism evidence="1 2">
    <name type="scientific">Aquitalea magnusonii</name>
    <dbReference type="NCBI Taxonomy" id="332411"/>
    <lineage>
        <taxon>Bacteria</taxon>
        <taxon>Pseudomonadati</taxon>
        <taxon>Pseudomonadota</taxon>
        <taxon>Betaproteobacteria</taxon>
        <taxon>Neisseriales</taxon>
        <taxon>Chromobacteriaceae</taxon>
        <taxon>Aquitalea</taxon>
    </lineage>
</organism>
<accession>A0A318K8X7</accession>
<comment type="caution">
    <text evidence="1">The sequence shown here is derived from an EMBL/GenBank/DDBJ whole genome shotgun (WGS) entry which is preliminary data.</text>
</comment>
<dbReference type="RefSeq" id="WP_059285753.1">
    <property type="nucleotide sequence ID" value="NZ_LNQU01000039.1"/>
</dbReference>
<dbReference type="EMBL" id="QJKC01000001">
    <property type="protein sequence ID" value="PXX51128.1"/>
    <property type="molecule type" value="Genomic_DNA"/>
</dbReference>
<reference evidence="1 2" key="1">
    <citation type="submission" date="2018-05" db="EMBL/GenBank/DDBJ databases">
        <title>Genomic Encyclopedia of Type Strains, Phase IV (KMG-IV): sequencing the most valuable type-strain genomes for metagenomic binning, comparative biology and taxonomic classification.</title>
        <authorList>
            <person name="Goeker M."/>
        </authorList>
    </citation>
    <scope>NUCLEOTIDE SEQUENCE [LARGE SCALE GENOMIC DNA]</scope>
    <source>
        <strain evidence="1 2">DSM 25134</strain>
    </source>
</reference>
<dbReference type="Proteomes" id="UP000248395">
    <property type="component" value="Unassembled WGS sequence"/>
</dbReference>
<proteinExistence type="predicted"/>
<evidence type="ECO:0000313" key="1">
    <source>
        <dbReference type="EMBL" id="PXX51128.1"/>
    </source>
</evidence>